<feature type="domain" description="Protein kinase" evidence="3">
    <location>
        <begin position="1"/>
        <end position="199"/>
    </location>
</feature>
<evidence type="ECO:0000256" key="1">
    <source>
        <dbReference type="ARBA" id="ARBA00022741"/>
    </source>
</evidence>
<dbReference type="GO" id="GO:0005524">
    <property type="term" value="F:ATP binding"/>
    <property type="evidence" value="ECO:0007669"/>
    <property type="project" value="UniProtKB-KW"/>
</dbReference>
<dbReference type="GeneID" id="90542728"/>
<dbReference type="GO" id="GO:0035556">
    <property type="term" value="P:intracellular signal transduction"/>
    <property type="evidence" value="ECO:0007669"/>
    <property type="project" value="TreeGrafter"/>
</dbReference>
<accession>A0AAX4JFR5</accession>
<sequence length="207" mass="24378">MKVVPFTSQGEFGKIFLVTKDLKNYFIIKKISNTLHFSKEAFILNKLSHINIIKFYGITYTKNGFLLKLEYFPSLSLQDYIHYSEKFTADKIYKIFIQLVKAIMYLHSIDIINTTKNGSVNYLPPEIVVNDRYDLKKVDVFCLGVVLFTLCTGSAPERDKELRVVEMHLQDNEFEELLLKMLFSDPDKRWDINQIHEYLFSHKEKSK</sequence>
<evidence type="ECO:0000256" key="2">
    <source>
        <dbReference type="ARBA" id="ARBA00022840"/>
    </source>
</evidence>
<keyword evidence="2" id="KW-0067">ATP-binding</keyword>
<keyword evidence="4" id="KW-0808">Transferase</keyword>
<dbReference type="GO" id="GO:0005737">
    <property type="term" value="C:cytoplasm"/>
    <property type="evidence" value="ECO:0007669"/>
    <property type="project" value="TreeGrafter"/>
</dbReference>
<evidence type="ECO:0000313" key="5">
    <source>
        <dbReference type="Proteomes" id="UP001334084"/>
    </source>
</evidence>
<dbReference type="CDD" id="cd00180">
    <property type="entry name" value="PKc"/>
    <property type="match status" value="1"/>
</dbReference>
<dbReference type="Pfam" id="PF00069">
    <property type="entry name" value="Pkinase"/>
    <property type="match status" value="2"/>
</dbReference>
<dbReference type="SUPFAM" id="SSF56112">
    <property type="entry name" value="Protein kinase-like (PK-like)"/>
    <property type="match status" value="1"/>
</dbReference>
<organism evidence="4 5">
    <name type="scientific">Vairimorpha necatrix</name>
    <dbReference type="NCBI Taxonomy" id="6039"/>
    <lineage>
        <taxon>Eukaryota</taxon>
        <taxon>Fungi</taxon>
        <taxon>Fungi incertae sedis</taxon>
        <taxon>Microsporidia</taxon>
        <taxon>Nosematidae</taxon>
        <taxon>Vairimorpha</taxon>
    </lineage>
</organism>
<dbReference type="Proteomes" id="UP001334084">
    <property type="component" value="Chromosome 11"/>
</dbReference>
<gene>
    <name evidence="4" type="ORF">VNE69_11054</name>
</gene>
<name>A0AAX4JFR5_9MICR</name>
<dbReference type="GO" id="GO:0004674">
    <property type="term" value="F:protein serine/threonine kinase activity"/>
    <property type="evidence" value="ECO:0007669"/>
    <property type="project" value="TreeGrafter"/>
</dbReference>
<dbReference type="AlphaFoldDB" id="A0AAX4JFR5"/>
<evidence type="ECO:0000313" key="4">
    <source>
        <dbReference type="EMBL" id="WUR04885.1"/>
    </source>
</evidence>
<keyword evidence="5" id="KW-1185">Reference proteome</keyword>
<keyword evidence="4" id="KW-0418">Kinase</keyword>
<protein>
    <submittedName>
        <fullName evidence="4">Serine threonine-protein kinase</fullName>
    </submittedName>
</protein>
<dbReference type="KEGG" id="vnx:VNE69_11054"/>
<dbReference type="Gene3D" id="1.10.510.10">
    <property type="entry name" value="Transferase(Phosphotransferase) domain 1"/>
    <property type="match status" value="2"/>
</dbReference>
<evidence type="ECO:0000259" key="3">
    <source>
        <dbReference type="PROSITE" id="PS50011"/>
    </source>
</evidence>
<dbReference type="PROSITE" id="PS50011">
    <property type="entry name" value="PROTEIN_KINASE_DOM"/>
    <property type="match status" value="1"/>
</dbReference>
<dbReference type="PANTHER" id="PTHR24346:SF30">
    <property type="entry name" value="MATERNAL EMBRYONIC LEUCINE ZIPPER KINASE"/>
    <property type="match status" value="1"/>
</dbReference>
<proteinExistence type="predicted"/>
<reference evidence="4" key="1">
    <citation type="journal article" date="2024" name="BMC Genomics">
        <title>Functional annotation of a divergent genome using sequence and structure-based similarity.</title>
        <authorList>
            <person name="Svedberg D."/>
            <person name="Winiger R.R."/>
            <person name="Berg A."/>
            <person name="Sharma H."/>
            <person name="Tellgren-Roth C."/>
            <person name="Debrunner-Vossbrinck B.A."/>
            <person name="Vossbrinck C.R."/>
            <person name="Barandun J."/>
        </authorList>
    </citation>
    <scope>NUCLEOTIDE SEQUENCE</scope>
    <source>
        <strain evidence="4">Illinois isolate</strain>
    </source>
</reference>
<dbReference type="PANTHER" id="PTHR24346">
    <property type="entry name" value="MAP/MICROTUBULE AFFINITY-REGULATING KINASE"/>
    <property type="match status" value="1"/>
</dbReference>
<dbReference type="InterPro" id="IPR011009">
    <property type="entry name" value="Kinase-like_dom_sf"/>
</dbReference>
<dbReference type="InterPro" id="IPR000719">
    <property type="entry name" value="Prot_kinase_dom"/>
</dbReference>
<dbReference type="RefSeq" id="XP_065331030.1">
    <property type="nucleotide sequence ID" value="XM_065474958.1"/>
</dbReference>
<dbReference type="EMBL" id="CP142736">
    <property type="protein sequence ID" value="WUR04885.1"/>
    <property type="molecule type" value="Genomic_DNA"/>
</dbReference>
<keyword evidence="1" id="KW-0547">Nucleotide-binding</keyword>